<feature type="binding site" evidence="10">
    <location>
        <position position="87"/>
    </location>
    <ligand>
        <name>NADP(+)</name>
        <dbReference type="ChEBI" id="CHEBI:58349"/>
    </ligand>
</feature>
<comment type="caution">
    <text evidence="13">The sequence shown here is derived from an EMBL/GenBank/DDBJ whole genome shotgun (WGS) entry which is preliminary data.</text>
</comment>
<sequence>MLKEKTVIVTGSSRGIGKEIALAFAKEGANIVLNGRKEPSKELIQEIESHGVKTHFVAADVQYFDQAKKLISEAKETFGSVDVLVNNAGITNDKLIMRMTESDFEQVINVNLKGTFNTIQQASSVMLKQKSGTIINMSSVSGLIGNAGQANYAASKAGVIGLTKSTARELAARGITCNAIAPGFIDTDMTEVLSEKVKDAAKQQIPLKKFGTVADVAQTAVFLAKNRYITGQVLNVDGGMVMNG</sequence>
<dbReference type="PANTHER" id="PTHR42879:SF2">
    <property type="entry name" value="3-OXOACYL-[ACYL-CARRIER-PROTEIN] REDUCTASE FABG"/>
    <property type="match status" value="1"/>
</dbReference>
<dbReference type="InterPro" id="IPR057326">
    <property type="entry name" value="KR_dom"/>
</dbReference>
<comment type="pathway">
    <text evidence="1 11">Lipid metabolism; fatty acid biosynthesis.</text>
</comment>
<dbReference type="GO" id="GO:0006633">
    <property type="term" value="P:fatty acid biosynthetic process"/>
    <property type="evidence" value="ECO:0007669"/>
    <property type="project" value="UniProtKB-UniPathway"/>
</dbReference>
<keyword evidence="6 11" id="KW-0560">Oxidoreductase</keyword>
<dbReference type="Gene3D" id="3.40.50.720">
    <property type="entry name" value="NAD(P)-binding Rossmann-like Domain"/>
    <property type="match status" value="1"/>
</dbReference>
<comment type="function">
    <text evidence="11">Catalyzes the NADPH-dependent reduction of beta-ketoacyl-ACP substrates to beta-hydroxyacyl-ACP products, the first reductive step in the elongation cycle of fatty acid biosynthesis.</text>
</comment>
<accession>A0A430AJJ5</accession>
<dbReference type="NCBIfam" id="NF005559">
    <property type="entry name" value="PRK07231.1"/>
    <property type="match status" value="1"/>
</dbReference>
<feature type="binding site" evidence="10">
    <location>
        <position position="185"/>
    </location>
    <ligand>
        <name>NADP(+)</name>
        <dbReference type="ChEBI" id="CHEBI:58349"/>
    </ligand>
</feature>
<dbReference type="NCBIfam" id="NF004198">
    <property type="entry name" value="PRK05653.1-3"/>
    <property type="match status" value="1"/>
</dbReference>
<keyword evidence="5 10" id="KW-0521">NADP</keyword>
<evidence type="ECO:0000256" key="8">
    <source>
        <dbReference type="ARBA" id="ARBA00048508"/>
    </source>
</evidence>
<feature type="binding site" evidence="10">
    <location>
        <begin position="11"/>
        <end position="14"/>
    </location>
    <ligand>
        <name>NADP(+)</name>
        <dbReference type="ChEBI" id="CHEBI:58349"/>
    </ligand>
</feature>
<dbReference type="PRINTS" id="PR00080">
    <property type="entry name" value="SDRFAMILY"/>
</dbReference>
<dbReference type="RefSeq" id="WP_126822736.1">
    <property type="nucleotide sequence ID" value="NZ_JBHLWU010000001.1"/>
</dbReference>
<comment type="similarity">
    <text evidence="2 11">Belongs to the short-chain dehydrogenases/reductases (SDR) family.</text>
</comment>
<comment type="subunit">
    <text evidence="11">Homotetramer.</text>
</comment>
<reference evidence="13 14" key="1">
    <citation type="submission" date="2017-05" db="EMBL/GenBank/DDBJ databases">
        <title>Vagococcus spp. assemblies.</title>
        <authorList>
            <person name="Gulvik C.A."/>
        </authorList>
    </citation>
    <scope>NUCLEOTIDE SEQUENCE [LARGE SCALE GENOMIC DNA]</scope>
    <source>
        <strain evidence="13 14">DSM 24756</strain>
    </source>
</reference>
<evidence type="ECO:0000256" key="3">
    <source>
        <dbReference type="ARBA" id="ARBA00012948"/>
    </source>
</evidence>
<dbReference type="SMART" id="SM00822">
    <property type="entry name" value="PKS_KR"/>
    <property type="match status" value="1"/>
</dbReference>
<dbReference type="PANTHER" id="PTHR42879">
    <property type="entry name" value="3-OXOACYL-(ACYL-CARRIER-PROTEIN) REDUCTASE"/>
    <property type="match status" value="1"/>
</dbReference>
<dbReference type="GO" id="GO:0051287">
    <property type="term" value="F:NAD binding"/>
    <property type="evidence" value="ECO:0007669"/>
    <property type="project" value="UniProtKB-UniRule"/>
</dbReference>
<evidence type="ECO:0000256" key="5">
    <source>
        <dbReference type="ARBA" id="ARBA00022857"/>
    </source>
</evidence>
<dbReference type="EMBL" id="NGJZ01000001">
    <property type="protein sequence ID" value="RSU08282.1"/>
    <property type="molecule type" value="Genomic_DNA"/>
</dbReference>
<evidence type="ECO:0000256" key="9">
    <source>
        <dbReference type="PIRSR" id="PIRSR611284-1"/>
    </source>
</evidence>
<dbReference type="UniPathway" id="UPA00094"/>
<evidence type="ECO:0000256" key="2">
    <source>
        <dbReference type="ARBA" id="ARBA00006484"/>
    </source>
</evidence>
<dbReference type="OrthoDB" id="9803333at2"/>
<feature type="domain" description="Ketoreductase" evidence="12">
    <location>
        <begin position="5"/>
        <end position="183"/>
    </location>
</feature>
<dbReference type="InterPro" id="IPR050259">
    <property type="entry name" value="SDR"/>
</dbReference>
<dbReference type="InterPro" id="IPR020904">
    <property type="entry name" value="Sc_DH/Rdtase_CS"/>
</dbReference>
<comment type="catalytic activity">
    <reaction evidence="8 11">
        <text>a (3R)-hydroxyacyl-[ACP] + NADP(+) = a 3-oxoacyl-[ACP] + NADPH + H(+)</text>
        <dbReference type="Rhea" id="RHEA:17397"/>
        <dbReference type="Rhea" id="RHEA-COMP:9916"/>
        <dbReference type="Rhea" id="RHEA-COMP:9945"/>
        <dbReference type="ChEBI" id="CHEBI:15378"/>
        <dbReference type="ChEBI" id="CHEBI:57783"/>
        <dbReference type="ChEBI" id="CHEBI:58349"/>
        <dbReference type="ChEBI" id="CHEBI:78776"/>
        <dbReference type="ChEBI" id="CHEBI:78827"/>
        <dbReference type="EC" id="1.1.1.100"/>
    </reaction>
</comment>
<keyword evidence="4 11" id="KW-0276">Fatty acid metabolism</keyword>
<evidence type="ECO:0000259" key="12">
    <source>
        <dbReference type="SMART" id="SM00822"/>
    </source>
</evidence>
<keyword evidence="14" id="KW-1185">Reference proteome</keyword>
<organism evidence="13 14">
    <name type="scientific">Vagococcus entomophilus</name>
    <dbReference type="NCBI Taxonomy" id="1160095"/>
    <lineage>
        <taxon>Bacteria</taxon>
        <taxon>Bacillati</taxon>
        <taxon>Bacillota</taxon>
        <taxon>Bacilli</taxon>
        <taxon>Lactobacillales</taxon>
        <taxon>Enterococcaceae</taxon>
        <taxon>Vagococcus</taxon>
    </lineage>
</organism>
<dbReference type="AlphaFoldDB" id="A0A430AJJ5"/>
<evidence type="ECO:0000256" key="4">
    <source>
        <dbReference type="ARBA" id="ARBA00022832"/>
    </source>
</evidence>
<dbReference type="InterPro" id="IPR002347">
    <property type="entry name" value="SDR_fam"/>
</dbReference>
<keyword evidence="11" id="KW-0443">Lipid metabolism</keyword>
<dbReference type="InterPro" id="IPR036291">
    <property type="entry name" value="NAD(P)-bd_dom_sf"/>
</dbReference>
<protein>
    <recommendedName>
        <fullName evidence="3 11">3-oxoacyl-[acyl-carrier-protein] reductase</fullName>
        <ecNumber evidence="3 11">1.1.1.100</ecNumber>
    </recommendedName>
</protein>
<dbReference type="FunFam" id="3.40.50.720:FF:000115">
    <property type="entry name" value="3-oxoacyl-[acyl-carrier-protein] reductase FabG"/>
    <property type="match status" value="1"/>
</dbReference>
<keyword evidence="7 11" id="KW-0275">Fatty acid biosynthesis</keyword>
<dbReference type="NCBIfam" id="NF009466">
    <property type="entry name" value="PRK12826.1-2"/>
    <property type="match status" value="1"/>
</dbReference>
<dbReference type="PRINTS" id="PR00081">
    <property type="entry name" value="GDHRDH"/>
</dbReference>
<evidence type="ECO:0000256" key="11">
    <source>
        <dbReference type="RuleBase" id="RU366074"/>
    </source>
</evidence>
<evidence type="ECO:0000256" key="10">
    <source>
        <dbReference type="PIRSR" id="PIRSR611284-2"/>
    </source>
</evidence>
<evidence type="ECO:0000313" key="13">
    <source>
        <dbReference type="EMBL" id="RSU08282.1"/>
    </source>
</evidence>
<name>A0A430AJJ5_9ENTE</name>
<evidence type="ECO:0000313" key="14">
    <source>
        <dbReference type="Proteomes" id="UP000288669"/>
    </source>
</evidence>
<dbReference type="SUPFAM" id="SSF51735">
    <property type="entry name" value="NAD(P)-binding Rossmann-fold domains"/>
    <property type="match status" value="1"/>
</dbReference>
<dbReference type="Pfam" id="PF13561">
    <property type="entry name" value="adh_short_C2"/>
    <property type="match status" value="1"/>
</dbReference>
<dbReference type="PROSITE" id="PS00061">
    <property type="entry name" value="ADH_SHORT"/>
    <property type="match status" value="1"/>
</dbReference>
<dbReference type="EC" id="1.1.1.100" evidence="3 11"/>
<keyword evidence="11" id="KW-0444">Lipid biosynthesis</keyword>
<dbReference type="Proteomes" id="UP000288669">
    <property type="component" value="Unassembled WGS sequence"/>
</dbReference>
<dbReference type="GO" id="GO:0004316">
    <property type="term" value="F:3-oxoacyl-[acyl-carrier-protein] reductase (NADPH) activity"/>
    <property type="evidence" value="ECO:0007669"/>
    <property type="project" value="UniProtKB-UniRule"/>
</dbReference>
<feature type="active site" description="Proton acceptor" evidence="9">
    <location>
        <position position="152"/>
    </location>
</feature>
<evidence type="ECO:0000256" key="7">
    <source>
        <dbReference type="ARBA" id="ARBA00023160"/>
    </source>
</evidence>
<evidence type="ECO:0000256" key="1">
    <source>
        <dbReference type="ARBA" id="ARBA00005194"/>
    </source>
</evidence>
<dbReference type="NCBIfam" id="TIGR01830">
    <property type="entry name" value="3oxo_ACP_reduc"/>
    <property type="match status" value="1"/>
</dbReference>
<proteinExistence type="inferred from homology"/>
<feature type="binding site" evidence="10">
    <location>
        <begin position="152"/>
        <end position="156"/>
    </location>
    <ligand>
        <name>NADP(+)</name>
        <dbReference type="ChEBI" id="CHEBI:58349"/>
    </ligand>
</feature>
<dbReference type="CDD" id="cd05333">
    <property type="entry name" value="BKR_SDR_c"/>
    <property type="match status" value="1"/>
</dbReference>
<dbReference type="InterPro" id="IPR011284">
    <property type="entry name" value="3oxo_ACP_reduc"/>
</dbReference>
<gene>
    <name evidence="13" type="ORF">CBF30_03310</name>
</gene>
<evidence type="ECO:0000256" key="6">
    <source>
        <dbReference type="ARBA" id="ARBA00023002"/>
    </source>
</evidence>